<evidence type="ECO:0000313" key="4">
    <source>
        <dbReference type="Proteomes" id="UP000195221"/>
    </source>
</evidence>
<organism evidence="2 4">
    <name type="scientific">Caballeronia sordidicola</name>
    <name type="common">Burkholderia sordidicola</name>
    <dbReference type="NCBI Taxonomy" id="196367"/>
    <lineage>
        <taxon>Bacteria</taxon>
        <taxon>Pseudomonadati</taxon>
        <taxon>Pseudomonadota</taxon>
        <taxon>Betaproteobacteria</taxon>
        <taxon>Burkholderiales</taxon>
        <taxon>Burkholderiaceae</taxon>
        <taxon>Caballeronia</taxon>
    </lineage>
</organism>
<dbReference type="EMBL" id="NBTZ01000022">
    <property type="protein sequence ID" value="OTP78701.1"/>
    <property type="molecule type" value="Genomic_DNA"/>
</dbReference>
<name>A0A242N4W6_CABSO</name>
<protein>
    <submittedName>
        <fullName evidence="2">Uncharacterized protein</fullName>
    </submittedName>
</protein>
<evidence type="ECO:0000313" key="2">
    <source>
        <dbReference type="EMBL" id="OTP78701.1"/>
    </source>
</evidence>
<dbReference type="EMBL" id="NBTY01000075">
    <property type="protein sequence ID" value="OTP75221.1"/>
    <property type="molecule type" value="Genomic_DNA"/>
</dbReference>
<accession>A0A242N4W6</accession>
<comment type="caution">
    <text evidence="2">The sequence shown here is derived from an EMBL/GenBank/DDBJ whole genome shotgun (WGS) entry which is preliminary data.</text>
</comment>
<evidence type="ECO:0000313" key="3">
    <source>
        <dbReference type="Proteomes" id="UP000194546"/>
    </source>
</evidence>
<proteinExistence type="predicted"/>
<dbReference type="AlphaFoldDB" id="A0A242N4W6"/>
<dbReference type="Proteomes" id="UP000195221">
    <property type="component" value="Unassembled WGS sequence"/>
</dbReference>
<reference evidence="1 3" key="1">
    <citation type="submission" date="2017-03" db="EMBL/GenBank/DDBJ databases">
        <title>Genome analysis of strain PAMC 26510.</title>
        <authorList>
            <person name="Oh H.-M."/>
            <person name="Yang J.-A."/>
        </authorList>
    </citation>
    <scope>NUCLEOTIDE SEQUENCE [LARGE SCALE GENOMIC DNA]</scope>
    <source>
        <strain evidence="1 3">PAMC 26510</strain>
    </source>
</reference>
<sequence length="37" mass="4490">MNLRSSQYKLEYFVHERSDQNYRTFACESRTSQLPGF</sequence>
<gene>
    <name evidence="1" type="ORF">PAMC26510_14870</name>
    <name evidence="2" type="ORF">PAMC26577_03680</name>
</gene>
<reference evidence="2 4" key="2">
    <citation type="submission" date="2017-03" db="EMBL/GenBank/DDBJ databases">
        <title>Genome analysis of strain PAMC 26577.</title>
        <authorList>
            <person name="Oh H.-M."/>
            <person name="Yang J.-A."/>
        </authorList>
    </citation>
    <scope>NUCLEOTIDE SEQUENCE [LARGE SCALE GENOMIC DNA]</scope>
    <source>
        <strain evidence="2 4">PAMC 26577</strain>
    </source>
</reference>
<evidence type="ECO:0000313" key="1">
    <source>
        <dbReference type="EMBL" id="OTP75221.1"/>
    </source>
</evidence>
<dbReference type="Proteomes" id="UP000194546">
    <property type="component" value="Unassembled WGS sequence"/>
</dbReference>